<proteinExistence type="predicted"/>
<evidence type="ECO:0000256" key="1">
    <source>
        <dbReference type="SAM" id="MobiDB-lite"/>
    </source>
</evidence>
<reference evidence="2" key="1">
    <citation type="submission" date="2018-01" db="EMBL/GenBank/DDBJ databases">
        <title>An insight into the sialome of Amazonian anophelines.</title>
        <authorList>
            <person name="Ribeiro J.M."/>
            <person name="Scarpassa V."/>
            <person name="Calvo E."/>
        </authorList>
    </citation>
    <scope>NUCLEOTIDE SEQUENCE</scope>
    <source>
        <tissue evidence="2">Salivary glands</tissue>
    </source>
</reference>
<organism evidence="2">
    <name type="scientific">Anopheles marajoara</name>
    <dbReference type="NCBI Taxonomy" id="58244"/>
    <lineage>
        <taxon>Eukaryota</taxon>
        <taxon>Metazoa</taxon>
        <taxon>Ecdysozoa</taxon>
        <taxon>Arthropoda</taxon>
        <taxon>Hexapoda</taxon>
        <taxon>Insecta</taxon>
        <taxon>Pterygota</taxon>
        <taxon>Neoptera</taxon>
        <taxon>Endopterygota</taxon>
        <taxon>Diptera</taxon>
        <taxon>Nematocera</taxon>
        <taxon>Culicoidea</taxon>
        <taxon>Culicidae</taxon>
        <taxon>Anophelinae</taxon>
        <taxon>Anopheles</taxon>
    </lineage>
</organism>
<feature type="region of interest" description="Disordered" evidence="1">
    <location>
        <begin position="1"/>
        <end position="59"/>
    </location>
</feature>
<dbReference type="AlphaFoldDB" id="A0A2M4CCM5"/>
<dbReference type="EMBL" id="GGFJ01013955">
    <property type="protein sequence ID" value="MBW63096.1"/>
    <property type="molecule type" value="Transcribed_RNA"/>
</dbReference>
<protein>
    <submittedName>
        <fullName evidence="2">Putative secreted protein</fullName>
    </submittedName>
</protein>
<sequence length="75" mass="7496">MRASVRASAGRRGAARPCPVSATSAAAPARSSTPVCTASTSAARGRTSTSTTGRRSTTSRWSCATGCCTATSVRT</sequence>
<name>A0A2M4CCM5_9DIPT</name>
<evidence type="ECO:0000313" key="2">
    <source>
        <dbReference type="EMBL" id="MBW63096.1"/>
    </source>
</evidence>
<accession>A0A2M4CCM5</accession>